<dbReference type="Proteomes" id="UP000826300">
    <property type="component" value="Chromosome"/>
</dbReference>
<evidence type="ECO:0000256" key="1">
    <source>
        <dbReference type="SAM" id="MobiDB-lite"/>
    </source>
</evidence>
<sequence length="161" mass="18408">MRDGRKEPLYRKVNTRARGHHHSTGPDFAWTRHSKAERVAEAQGVTRGKMKQGVQRGLDYTPLYRFLLSRVGQDWTAVHAEALSRLDREEPIFRMVALTRDQGFGCFMGGESAWFSGLYVDDESRLRVTDPTITPETLEPTCACCTHTLNGVRVTRRFRLP</sequence>
<feature type="compositionally biased region" description="Basic residues" evidence="1">
    <location>
        <begin position="13"/>
        <end position="23"/>
    </location>
</feature>
<evidence type="ECO:0000313" key="3">
    <source>
        <dbReference type="Proteomes" id="UP000826300"/>
    </source>
</evidence>
<dbReference type="RefSeq" id="WP_220662638.1">
    <property type="nucleotide sequence ID" value="NZ_CP069370.1"/>
</dbReference>
<reference evidence="2" key="1">
    <citation type="submission" date="2021-02" db="EMBL/GenBank/DDBJ databases">
        <title>Rhodobacter shimadae sp. nov., an aerobic anoxygenic phototrophic bacterium isolated from a hot spring.</title>
        <authorList>
            <person name="Muramatsu S."/>
            <person name="Haruta S."/>
            <person name="Hirose S."/>
            <person name="Hanada S."/>
        </authorList>
    </citation>
    <scope>NUCLEOTIDE SEQUENCE</scope>
    <source>
        <strain evidence="2">N10</strain>
    </source>
</reference>
<dbReference type="EMBL" id="CP069370">
    <property type="protein sequence ID" value="QYZ70421.1"/>
    <property type="molecule type" value="Genomic_DNA"/>
</dbReference>
<protein>
    <submittedName>
        <fullName evidence="2">Uncharacterized protein</fullName>
    </submittedName>
</protein>
<organism evidence="2 3">
    <name type="scientific">Neotabrizicola shimadae</name>
    <dbReference type="NCBI Taxonomy" id="2807096"/>
    <lineage>
        <taxon>Bacteria</taxon>
        <taxon>Pseudomonadati</taxon>
        <taxon>Pseudomonadota</taxon>
        <taxon>Alphaproteobacteria</taxon>
        <taxon>Rhodobacterales</taxon>
        <taxon>Paracoccaceae</taxon>
        <taxon>Neotabrizicola</taxon>
    </lineage>
</organism>
<keyword evidence="3" id="KW-1185">Reference proteome</keyword>
<accession>A0A8G1EDP7</accession>
<evidence type="ECO:0000313" key="2">
    <source>
        <dbReference type="EMBL" id="QYZ70421.1"/>
    </source>
</evidence>
<dbReference type="AlphaFoldDB" id="A0A8G1EDP7"/>
<gene>
    <name evidence="2" type="ORF">JO391_02530</name>
</gene>
<feature type="region of interest" description="Disordered" evidence="1">
    <location>
        <begin position="1"/>
        <end position="28"/>
    </location>
</feature>
<dbReference type="KEGG" id="nsm:JO391_02530"/>
<feature type="compositionally biased region" description="Basic and acidic residues" evidence="1">
    <location>
        <begin position="1"/>
        <end position="10"/>
    </location>
</feature>
<proteinExistence type="predicted"/>
<name>A0A8G1EDP7_9RHOB</name>